<dbReference type="Gene3D" id="1.10.1060.10">
    <property type="entry name" value="Alpha-helical ferredoxin"/>
    <property type="match status" value="1"/>
</dbReference>
<dbReference type="InterPro" id="IPR009051">
    <property type="entry name" value="Helical_ferredxn"/>
</dbReference>
<dbReference type="InterPro" id="IPR007525">
    <property type="entry name" value="FrhB_FdhB_C"/>
</dbReference>
<dbReference type="SUPFAM" id="SSF46548">
    <property type="entry name" value="alpha-helical ferredoxin"/>
    <property type="match status" value="1"/>
</dbReference>
<reference evidence="2" key="1">
    <citation type="journal article" date="2020" name="mSystems">
        <title>Genome- and Community-Level Interaction Insights into Carbon Utilization and Element Cycling Functions of Hydrothermarchaeota in Hydrothermal Sediment.</title>
        <authorList>
            <person name="Zhou Z."/>
            <person name="Liu Y."/>
            <person name="Xu W."/>
            <person name="Pan J."/>
            <person name="Luo Z.H."/>
            <person name="Li M."/>
        </authorList>
    </citation>
    <scope>NUCLEOTIDE SEQUENCE [LARGE SCALE GENOMIC DNA]</scope>
    <source>
        <strain evidence="2">SpSt-87</strain>
    </source>
</reference>
<dbReference type="AlphaFoldDB" id="A0A7C3ME90"/>
<evidence type="ECO:0000313" key="2">
    <source>
        <dbReference type="EMBL" id="HFW31376.1"/>
    </source>
</evidence>
<dbReference type="InterPro" id="IPR017896">
    <property type="entry name" value="4Fe4S_Fe-S-bd"/>
</dbReference>
<evidence type="ECO:0000259" key="1">
    <source>
        <dbReference type="PROSITE" id="PS51379"/>
    </source>
</evidence>
<feature type="domain" description="4Fe-4S ferredoxin-type" evidence="1">
    <location>
        <begin position="263"/>
        <end position="292"/>
    </location>
</feature>
<dbReference type="GO" id="GO:0016491">
    <property type="term" value="F:oxidoreductase activity"/>
    <property type="evidence" value="ECO:0007669"/>
    <property type="project" value="UniProtKB-ARBA"/>
</dbReference>
<feature type="domain" description="4Fe-4S ferredoxin-type" evidence="1">
    <location>
        <begin position="195"/>
        <end position="216"/>
    </location>
</feature>
<sequence>MNSEILEKIKEECRKLPDDVSYIVGFVRKQGEPREILRVLRPGEIDRLSYSPLSSSNPSRIVMDLAKSGKVAVIAKGCDVRTLKQLEKEEKIKRERVYIIGVSCPGVIDYRKFRNAVKFRLSEIESVELVGDDVIVKANGNEQRIPFNELIFENCLYCEQPTPKDCDVLIGEPREGRTDFSDIEEFEKLDREERWKYWMDVFSKCIRCHACREVCPICYCEECLVDPSNLAVSPMTPAEEKAAYPRVLGKTVSASDNMVYHLMRVLHHAGRCAGCGECERACPMELPLLKLERKLKKVVYEVFNYSPDEEIPFLSKLDILPEV</sequence>
<protein>
    <submittedName>
        <fullName evidence="2">Hydrogenase</fullName>
    </submittedName>
</protein>
<name>A0A7C3ME90_ARCFL</name>
<proteinExistence type="predicted"/>
<comment type="caution">
    <text evidence="2">The sequence shown here is derived from an EMBL/GenBank/DDBJ whole genome shotgun (WGS) entry which is preliminary data.</text>
</comment>
<dbReference type="Pfam" id="PF04432">
    <property type="entry name" value="FrhB_FdhB_C"/>
    <property type="match status" value="1"/>
</dbReference>
<accession>A0A7C3ME90</accession>
<dbReference type="InterPro" id="IPR017900">
    <property type="entry name" value="4Fe4S_Fe_S_CS"/>
</dbReference>
<dbReference type="PROSITE" id="PS51379">
    <property type="entry name" value="4FE4S_FER_2"/>
    <property type="match status" value="2"/>
</dbReference>
<dbReference type="GO" id="GO:0051536">
    <property type="term" value="F:iron-sulfur cluster binding"/>
    <property type="evidence" value="ECO:0007669"/>
    <property type="project" value="InterPro"/>
</dbReference>
<dbReference type="EMBL" id="DTLB01000001">
    <property type="protein sequence ID" value="HFW31376.1"/>
    <property type="molecule type" value="Genomic_DNA"/>
</dbReference>
<organism evidence="2">
    <name type="scientific">Archaeoglobus fulgidus</name>
    <dbReference type="NCBI Taxonomy" id="2234"/>
    <lineage>
        <taxon>Archaea</taxon>
        <taxon>Methanobacteriati</taxon>
        <taxon>Methanobacteriota</taxon>
        <taxon>Archaeoglobi</taxon>
        <taxon>Archaeoglobales</taxon>
        <taxon>Archaeoglobaceae</taxon>
        <taxon>Archaeoglobus</taxon>
    </lineage>
</organism>
<gene>
    <name evidence="2" type="ORF">ENW66_00260</name>
</gene>
<dbReference type="PROSITE" id="PS00198">
    <property type="entry name" value="4FE4S_FER_1"/>
    <property type="match status" value="2"/>
</dbReference>